<reference evidence="2 3" key="1">
    <citation type="submission" date="2024-07" db="EMBL/GenBank/DDBJ databases">
        <authorList>
            <person name="Akdeniz Z."/>
        </authorList>
    </citation>
    <scope>NUCLEOTIDE SEQUENCE [LARGE SCALE GENOMIC DNA]</scope>
</reference>
<keyword evidence="1" id="KW-0812">Transmembrane</keyword>
<comment type="caution">
    <text evidence="2">The sequence shown here is derived from an EMBL/GenBank/DDBJ whole genome shotgun (WGS) entry which is preliminary data.</text>
</comment>
<keyword evidence="3" id="KW-1185">Reference proteome</keyword>
<name>A0ABP1L0Y1_9EUKA</name>
<protein>
    <submittedName>
        <fullName evidence="2">Hypothetical_protein</fullName>
    </submittedName>
</protein>
<keyword evidence="1" id="KW-1133">Transmembrane helix</keyword>
<feature type="transmembrane region" description="Helical" evidence="1">
    <location>
        <begin position="96"/>
        <end position="120"/>
    </location>
</feature>
<feature type="transmembrane region" description="Helical" evidence="1">
    <location>
        <begin position="53"/>
        <end position="76"/>
    </location>
</feature>
<evidence type="ECO:0000313" key="2">
    <source>
        <dbReference type="EMBL" id="CAL6074267.1"/>
    </source>
</evidence>
<dbReference type="Proteomes" id="UP001642409">
    <property type="component" value="Unassembled WGS sequence"/>
</dbReference>
<evidence type="ECO:0000313" key="3">
    <source>
        <dbReference type="Proteomes" id="UP001642409"/>
    </source>
</evidence>
<proteinExistence type="predicted"/>
<keyword evidence="1" id="KW-0472">Membrane</keyword>
<gene>
    <name evidence="2" type="ORF">HINF_LOCUS56589</name>
</gene>
<sequence>MPTQQRPSRTLTELLADQFHLIRQLTFQKLVLASQFLFARPIGPLFIYLFRQIYIIINPVITPIWIILFLISNEGYVIPSTSNLQVYYYLFNSDRLYILLLLTLKSIIDFKPLIILISTIQFPKLQSRLSKTVSRQRLQITTMNAQKLQVLRNAEQTNIFAGVNEEAVYFYSGGPSKCFFELGRRMKFII</sequence>
<organism evidence="2 3">
    <name type="scientific">Hexamita inflata</name>
    <dbReference type="NCBI Taxonomy" id="28002"/>
    <lineage>
        <taxon>Eukaryota</taxon>
        <taxon>Metamonada</taxon>
        <taxon>Diplomonadida</taxon>
        <taxon>Hexamitidae</taxon>
        <taxon>Hexamitinae</taxon>
        <taxon>Hexamita</taxon>
    </lineage>
</organism>
<evidence type="ECO:0000256" key="1">
    <source>
        <dbReference type="SAM" id="Phobius"/>
    </source>
</evidence>
<accession>A0ABP1L0Y1</accession>
<dbReference type="EMBL" id="CAXDID020000306">
    <property type="protein sequence ID" value="CAL6074267.1"/>
    <property type="molecule type" value="Genomic_DNA"/>
</dbReference>